<dbReference type="Pfam" id="PF06527">
    <property type="entry name" value="TniQ"/>
    <property type="match status" value="1"/>
</dbReference>
<sequence>MPAEATFALSNAMSLKRSFWQLMRAPSNWTLRCCLKRFRSPLVVPPSGAIPLLDVQLPIRFAPLVGESGLGYCLRLAHANGGGLVNLRRALGMKDREAFRQWHAPALARLVEVGKSDLGWILPQAVGRGAGTRLSCYGCRFRSRSALRLRFAQVCPACVSTYLFSKAEWDLSFSAVCVEHRCNLIDRCPKCNAAIRWERPSIEWGHCGHLLGGLQQVGQMADQSLLAQAILSMRLGHDCVEGLLVEAGLFPWLAKLSVDGWMNLLLAFGLGCDRWAVARPGIFGKIPTTGFARDVVRRGMERLIAWSQSILDSEELAHFVIDVPMVRLIVEPSGEFDREILLRTFSMLYGSKAADQLKRCHPGLGQLSLFEDDA</sequence>
<protein>
    <recommendedName>
        <fullName evidence="1">TniQ domain-containing protein</fullName>
    </recommendedName>
</protein>
<evidence type="ECO:0000259" key="1">
    <source>
        <dbReference type="Pfam" id="PF06527"/>
    </source>
</evidence>
<feature type="domain" description="TniQ" evidence="1">
    <location>
        <begin position="58"/>
        <end position="184"/>
    </location>
</feature>
<dbReference type="InterPro" id="IPR009492">
    <property type="entry name" value="TniQ"/>
</dbReference>
<name>A0A7Y8KYI2_9BURK</name>
<dbReference type="EMBL" id="VYGV01000012">
    <property type="protein sequence ID" value="NWF46336.1"/>
    <property type="molecule type" value="Genomic_DNA"/>
</dbReference>
<comment type="caution">
    <text evidence="2">The sequence shown here is derived from an EMBL/GenBank/DDBJ whole genome shotgun (WGS) entry which is preliminary data.</text>
</comment>
<dbReference type="AlphaFoldDB" id="A0A7Y8KYI2"/>
<reference evidence="2 3" key="1">
    <citation type="submission" date="2019-09" db="EMBL/GenBank/DDBJ databases">
        <title>Hydrogenophaga aromatica sp. nov., isolated from a para-xylene-degrading enrichment culture.</title>
        <authorList>
            <person name="Tancsics A."/>
            <person name="Banerjee S."/>
        </authorList>
    </citation>
    <scope>NUCLEOTIDE SEQUENCE [LARGE SCALE GENOMIC DNA]</scope>
    <source>
        <strain evidence="2 3">D2P1</strain>
    </source>
</reference>
<dbReference type="Proteomes" id="UP000545507">
    <property type="component" value="Unassembled WGS sequence"/>
</dbReference>
<accession>A0A7Y8KYI2</accession>
<organism evidence="2 3">
    <name type="scientific">Hydrogenophaga aromaticivorans</name>
    <dbReference type="NCBI Taxonomy" id="2610898"/>
    <lineage>
        <taxon>Bacteria</taxon>
        <taxon>Pseudomonadati</taxon>
        <taxon>Pseudomonadota</taxon>
        <taxon>Betaproteobacteria</taxon>
        <taxon>Burkholderiales</taxon>
        <taxon>Comamonadaceae</taxon>
        <taxon>Hydrogenophaga</taxon>
    </lineage>
</organism>
<gene>
    <name evidence="2" type="ORF">F3K02_13905</name>
</gene>
<evidence type="ECO:0000313" key="3">
    <source>
        <dbReference type="Proteomes" id="UP000545507"/>
    </source>
</evidence>
<evidence type="ECO:0000313" key="2">
    <source>
        <dbReference type="EMBL" id="NWF46336.1"/>
    </source>
</evidence>
<proteinExistence type="predicted"/>
<keyword evidence="3" id="KW-1185">Reference proteome</keyword>